<protein>
    <submittedName>
        <fullName evidence="1">Uncharacterized protein</fullName>
    </submittedName>
</protein>
<accession>A0ACC0VIP7</accession>
<dbReference type="EMBL" id="CM047588">
    <property type="protein sequence ID" value="KAI9905361.1"/>
    <property type="molecule type" value="Genomic_DNA"/>
</dbReference>
<keyword evidence="2" id="KW-1185">Reference proteome</keyword>
<dbReference type="Proteomes" id="UP001163321">
    <property type="component" value="Chromosome 9"/>
</dbReference>
<proteinExistence type="predicted"/>
<organism evidence="1 2">
    <name type="scientific">Peronosclerospora sorghi</name>
    <dbReference type="NCBI Taxonomy" id="230839"/>
    <lineage>
        <taxon>Eukaryota</taxon>
        <taxon>Sar</taxon>
        <taxon>Stramenopiles</taxon>
        <taxon>Oomycota</taxon>
        <taxon>Peronosporomycetes</taxon>
        <taxon>Peronosporales</taxon>
        <taxon>Peronosporaceae</taxon>
        <taxon>Peronosclerospora</taxon>
    </lineage>
</organism>
<comment type="caution">
    <text evidence="1">The sequence shown here is derived from an EMBL/GenBank/DDBJ whole genome shotgun (WGS) entry which is preliminary data.</text>
</comment>
<reference evidence="1 2" key="1">
    <citation type="journal article" date="2022" name="bioRxiv">
        <title>The genome of the oomycete Peronosclerospora sorghi, a cosmopolitan pathogen of maize and sorghum, is inflated with dispersed pseudogenes.</title>
        <authorList>
            <person name="Fletcher K."/>
            <person name="Martin F."/>
            <person name="Isakeit T."/>
            <person name="Cavanaugh K."/>
            <person name="Magill C."/>
            <person name="Michelmore R."/>
        </authorList>
    </citation>
    <scope>NUCLEOTIDE SEQUENCE [LARGE SCALE GENOMIC DNA]</scope>
    <source>
        <strain evidence="1">P6</strain>
    </source>
</reference>
<name>A0ACC0VIP7_9STRA</name>
<gene>
    <name evidence="1" type="ORF">PsorP6_014127</name>
</gene>
<evidence type="ECO:0000313" key="1">
    <source>
        <dbReference type="EMBL" id="KAI9905361.1"/>
    </source>
</evidence>
<sequence>MVKLYCAVVGVKGRAFSVKIDASESVGDLKKAVKVENEDITCPARNLQLFLARTASGAWVTEADVIDGVTDTNGLKPLDVAGAPLNMVGLSERTCGTKSRRKLFWPKRHQFTYWSLFQKVAMYIAFKALWCNVSSGLDIATTTFTSATTSVENGSAEAGFSRGSSRAGQAVARAEPVKPWLEPFSKYFLL</sequence>
<evidence type="ECO:0000313" key="2">
    <source>
        <dbReference type="Proteomes" id="UP001163321"/>
    </source>
</evidence>